<organism evidence="13 14">
    <name type="scientific">Batillaria attramentaria</name>
    <dbReference type="NCBI Taxonomy" id="370345"/>
    <lineage>
        <taxon>Eukaryota</taxon>
        <taxon>Metazoa</taxon>
        <taxon>Spiralia</taxon>
        <taxon>Lophotrochozoa</taxon>
        <taxon>Mollusca</taxon>
        <taxon>Gastropoda</taxon>
        <taxon>Caenogastropoda</taxon>
        <taxon>Sorbeoconcha</taxon>
        <taxon>Cerithioidea</taxon>
        <taxon>Batillariidae</taxon>
        <taxon>Batillaria</taxon>
    </lineage>
</organism>
<gene>
    <name evidence="13" type="ORF">BaRGS_00014778</name>
</gene>
<keyword evidence="7" id="KW-0106">Calcium</keyword>
<dbReference type="EMBL" id="JACVVK020000088">
    <property type="protein sequence ID" value="KAK7493896.1"/>
    <property type="molecule type" value="Genomic_DNA"/>
</dbReference>
<name>A0ABD0L3Q7_9CAEN</name>
<keyword evidence="11" id="KW-1133">Transmembrane helix</keyword>
<dbReference type="PANTHER" id="PTHR24039:SF28">
    <property type="entry name" value="EGF-LIKE DOMAIN-CONTAINING PROTEIN"/>
    <property type="match status" value="1"/>
</dbReference>
<feature type="transmembrane region" description="Helical" evidence="11">
    <location>
        <begin position="395"/>
        <end position="413"/>
    </location>
</feature>
<dbReference type="FunFam" id="2.10.25.10:FF:000038">
    <property type="entry name" value="Fibrillin 2"/>
    <property type="match status" value="1"/>
</dbReference>
<evidence type="ECO:0000256" key="9">
    <source>
        <dbReference type="ARBA" id="ARBA00023180"/>
    </source>
</evidence>
<dbReference type="Proteomes" id="UP001519460">
    <property type="component" value="Unassembled WGS sequence"/>
</dbReference>
<keyword evidence="3 10" id="KW-0245">EGF-like domain</keyword>
<keyword evidence="8 10" id="KW-1015">Disulfide bond</keyword>
<dbReference type="PROSITE" id="PS00010">
    <property type="entry name" value="ASX_HYDROXYL"/>
    <property type="match status" value="1"/>
</dbReference>
<evidence type="ECO:0000259" key="12">
    <source>
        <dbReference type="PROSITE" id="PS50026"/>
    </source>
</evidence>
<dbReference type="InterPro" id="IPR018097">
    <property type="entry name" value="EGF_Ca-bd_CS"/>
</dbReference>
<feature type="domain" description="EGF-like" evidence="12">
    <location>
        <begin position="173"/>
        <end position="215"/>
    </location>
</feature>
<sequence length="443" mass="49153">MHEDSRKAENSDEMTCLDLELRLLNQKHIPTKRKMKMKVLSLCVTLVIFLLLASVADAKKKRGPQCSVCKEIADNFHKGIERTKKSGYGGGNTDWEEKSLGQYANSEVRLVEIVETLCLGETKECHLLLEEHEELVEEFWFKSGLEKQKEPFFNYFCIEQVKACCPNNTFGSDCKQCTGGTERPCKGNGVCDGGGTREGTGKCKCHVGYQGKLCDECAPGYFEDMRNDTHTVCKVCHISCKNSCSEDGPKGCDECKEGWREDEELGCQDINECEQQQQCKEDQYCTNTLGSYTCLSCNSACTGCSGHGPDKCTTCNEGYELNGTTCVDVNECEGEAGAILCKEANETCQNIPGSYKCVCPSGFERKGSGCEKIQKVKKEKKAGKDSKLNRKEAEILITIFFLMAIIIMFSVVSKVLYHISPFLISIPVVALAGFVYLLASQYD</sequence>
<dbReference type="SMART" id="SM00179">
    <property type="entry name" value="EGF_CA"/>
    <property type="match status" value="2"/>
</dbReference>
<dbReference type="CDD" id="cd00054">
    <property type="entry name" value="EGF_CA"/>
    <property type="match status" value="2"/>
</dbReference>
<dbReference type="PROSITE" id="PS50026">
    <property type="entry name" value="EGF_3"/>
    <property type="match status" value="2"/>
</dbReference>
<dbReference type="InterPro" id="IPR002049">
    <property type="entry name" value="LE_dom"/>
</dbReference>
<evidence type="ECO:0000256" key="1">
    <source>
        <dbReference type="ARBA" id="ARBA00004240"/>
    </source>
</evidence>
<dbReference type="SMART" id="SM00261">
    <property type="entry name" value="FU"/>
    <property type="match status" value="2"/>
</dbReference>
<evidence type="ECO:0000256" key="11">
    <source>
        <dbReference type="SAM" id="Phobius"/>
    </source>
</evidence>
<keyword evidence="6" id="KW-0256">Endoplasmic reticulum</keyword>
<evidence type="ECO:0000256" key="7">
    <source>
        <dbReference type="ARBA" id="ARBA00022837"/>
    </source>
</evidence>
<dbReference type="CDD" id="cd00064">
    <property type="entry name" value="FU"/>
    <property type="match status" value="1"/>
</dbReference>
<keyword evidence="9" id="KW-0325">Glycoprotein</keyword>
<comment type="similarity">
    <text evidence="2">Belongs to the CRELD family.</text>
</comment>
<dbReference type="InterPro" id="IPR000152">
    <property type="entry name" value="EGF-type_Asp/Asn_hydroxyl_site"/>
</dbReference>
<feature type="domain" description="EGF-like" evidence="12">
    <location>
        <begin position="328"/>
        <end position="371"/>
    </location>
</feature>
<keyword evidence="11" id="KW-0472">Membrane</keyword>
<comment type="subcellular location">
    <subcellularLocation>
        <location evidence="1">Endoplasmic reticulum</location>
    </subcellularLocation>
</comment>
<dbReference type="PROSITE" id="PS00022">
    <property type="entry name" value="EGF_1"/>
    <property type="match status" value="1"/>
</dbReference>
<dbReference type="SMART" id="SM00181">
    <property type="entry name" value="EGF"/>
    <property type="match status" value="2"/>
</dbReference>
<dbReference type="PANTHER" id="PTHR24039">
    <property type="entry name" value="FIBRILLIN-RELATED"/>
    <property type="match status" value="1"/>
</dbReference>
<feature type="disulfide bond" evidence="10">
    <location>
        <begin position="205"/>
        <end position="214"/>
    </location>
</feature>
<evidence type="ECO:0000256" key="2">
    <source>
        <dbReference type="ARBA" id="ARBA00005897"/>
    </source>
</evidence>
<keyword evidence="4" id="KW-0732">Signal</keyword>
<dbReference type="InterPro" id="IPR049883">
    <property type="entry name" value="NOTCH1_EGF-like"/>
</dbReference>
<evidence type="ECO:0000256" key="4">
    <source>
        <dbReference type="ARBA" id="ARBA00022729"/>
    </source>
</evidence>
<dbReference type="PROSITE" id="PS01187">
    <property type="entry name" value="EGF_CA"/>
    <property type="match status" value="2"/>
</dbReference>
<dbReference type="AlphaFoldDB" id="A0ABD0L3Q7"/>
<accession>A0ABD0L3Q7</accession>
<feature type="transmembrane region" description="Helical" evidence="11">
    <location>
        <begin position="419"/>
        <end position="439"/>
    </location>
</feature>
<dbReference type="InterPro" id="IPR009030">
    <property type="entry name" value="Growth_fac_rcpt_cys_sf"/>
</dbReference>
<protein>
    <recommendedName>
        <fullName evidence="12">EGF-like domain-containing protein</fullName>
    </recommendedName>
</protein>
<feature type="transmembrane region" description="Helical" evidence="11">
    <location>
        <begin position="39"/>
        <end position="56"/>
    </location>
</feature>
<keyword evidence="11" id="KW-0812">Transmembrane</keyword>
<evidence type="ECO:0000313" key="14">
    <source>
        <dbReference type="Proteomes" id="UP001519460"/>
    </source>
</evidence>
<evidence type="ECO:0000256" key="6">
    <source>
        <dbReference type="ARBA" id="ARBA00022824"/>
    </source>
</evidence>
<dbReference type="CDD" id="cd00055">
    <property type="entry name" value="EGF_Lam"/>
    <property type="match status" value="1"/>
</dbReference>
<proteinExistence type="inferred from homology"/>
<reference evidence="13 14" key="1">
    <citation type="journal article" date="2023" name="Sci. Data">
        <title>Genome assembly of the Korean intertidal mud-creeper Batillaria attramentaria.</title>
        <authorList>
            <person name="Patra A.K."/>
            <person name="Ho P.T."/>
            <person name="Jun S."/>
            <person name="Lee S.J."/>
            <person name="Kim Y."/>
            <person name="Won Y.J."/>
        </authorList>
    </citation>
    <scope>NUCLEOTIDE SEQUENCE [LARGE SCALE GENOMIC DNA]</scope>
    <source>
        <strain evidence="13">Wonlab-2016</strain>
    </source>
</reference>
<dbReference type="GO" id="GO:0005783">
    <property type="term" value="C:endoplasmic reticulum"/>
    <property type="evidence" value="ECO:0007669"/>
    <property type="project" value="UniProtKB-SubCell"/>
</dbReference>
<evidence type="ECO:0000256" key="3">
    <source>
        <dbReference type="ARBA" id="ARBA00022536"/>
    </source>
</evidence>
<dbReference type="PROSITE" id="PS01186">
    <property type="entry name" value="EGF_2"/>
    <property type="match status" value="1"/>
</dbReference>
<dbReference type="SUPFAM" id="SSF57184">
    <property type="entry name" value="Growth factor receptor domain"/>
    <property type="match status" value="1"/>
</dbReference>
<evidence type="ECO:0000256" key="10">
    <source>
        <dbReference type="PROSITE-ProRule" id="PRU00076"/>
    </source>
</evidence>
<dbReference type="InterPro" id="IPR001881">
    <property type="entry name" value="EGF-like_Ca-bd_dom"/>
</dbReference>
<keyword evidence="14" id="KW-1185">Reference proteome</keyword>
<evidence type="ECO:0000256" key="5">
    <source>
        <dbReference type="ARBA" id="ARBA00022737"/>
    </source>
</evidence>
<comment type="caution">
    <text evidence="10">Lacks conserved residue(s) required for the propagation of feature annotation.</text>
</comment>
<dbReference type="Pfam" id="PF00053">
    <property type="entry name" value="EGF_laminin"/>
    <property type="match status" value="1"/>
</dbReference>
<dbReference type="PROSITE" id="PS01248">
    <property type="entry name" value="EGF_LAM_1"/>
    <property type="match status" value="1"/>
</dbReference>
<evidence type="ECO:0000256" key="8">
    <source>
        <dbReference type="ARBA" id="ARBA00023157"/>
    </source>
</evidence>
<evidence type="ECO:0000313" key="13">
    <source>
        <dbReference type="EMBL" id="KAK7493896.1"/>
    </source>
</evidence>
<dbReference type="Pfam" id="PF07645">
    <property type="entry name" value="EGF_CA"/>
    <property type="match status" value="2"/>
</dbReference>
<keyword evidence="5" id="KW-0677">Repeat</keyword>
<comment type="caution">
    <text evidence="13">The sequence shown here is derived from an EMBL/GenBank/DDBJ whole genome shotgun (WGS) entry which is preliminary data.</text>
</comment>
<dbReference type="InterPro" id="IPR000742">
    <property type="entry name" value="EGF"/>
</dbReference>
<dbReference type="Gene3D" id="2.10.25.10">
    <property type="entry name" value="Laminin"/>
    <property type="match status" value="2"/>
</dbReference>
<dbReference type="InterPro" id="IPR006212">
    <property type="entry name" value="Furin_repeat"/>
</dbReference>